<feature type="domain" description="HTH tetR-type" evidence="5">
    <location>
        <begin position="4"/>
        <end position="65"/>
    </location>
</feature>
<organism evidence="6 7">
    <name type="scientific">Tistrella mobilis</name>
    <dbReference type="NCBI Taxonomy" id="171437"/>
    <lineage>
        <taxon>Bacteria</taxon>
        <taxon>Pseudomonadati</taxon>
        <taxon>Pseudomonadota</taxon>
        <taxon>Alphaproteobacteria</taxon>
        <taxon>Geminicoccales</taxon>
        <taxon>Geminicoccaceae</taxon>
        <taxon>Tistrella</taxon>
    </lineage>
</organism>
<dbReference type="InterPro" id="IPR050109">
    <property type="entry name" value="HTH-type_TetR-like_transc_reg"/>
</dbReference>
<accession>A0A162LA59</accession>
<dbReference type="GeneID" id="97242383"/>
<evidence type="ECO:0000313" key="7">
    <source>
        <dbReference type="Proteomes" id="UP000075787"/>
    </source>
</evidence>
<dbReference type="PROSITE" id="PS50977">
    <property type="entry name" value="HTH_TETR_2"/>
    <property type="match status" value="1"/>
</dbReference>
<dbReference type="PANTHER" id="PTHR30055">
    <property type="entry name" value="HTH-TYPE TRANSCRIPTIONAL REGULATOR RUTR"/>
    <property type="match status" value="1"/>
</dbReference>
<dbReference type="PANTHER" id="PTHR30055:SF234">
    <property type="entry name" value="HTH-TYPE TRANSCRIPTIONAL REGULATOR BETI"/>
    <property type="match status" value="1"/>
</dbReference>
<keyword evidence="1" id="KW-0805">Transcription regulation</keyword>
<dbReference type="InterPro" id="IPR001647">
    <property type="entry name" value="HTH_TetR"/>
</dbReference>
<dbReference type="SUPFAM" id="SSF46689">
    <property type="entry name" value="Homeodomain-like"/>
    <property type="match status" value="1"/>
</dbReference>
<proteinExistence type="predicted"/>
<dbReference type="AlphaFoldDB" id="A0A162LA59"/>
<gene>
    <name evidence="6" type="ORF">AUP44_25925</name>
</gene>
<dbReference type="GO" id="GO:0003700">
    <property type="term" value="F:DNA-binding transcription factor activity"/>
    <property type="evidence" value="ECO:0007669"/>
    <property type="project" value="TreeGrafter"/>
</dbReference>
<name>A0A162LA59_9PROT</name>
<sequence length="219" mass="24098">MSTELTTARILEVTERLMATTDDPDRITVRRIAAAAGVAVSAINYHFGSREALMVAAMARCYTRFNAERLNQLTAAVDAARPSPPPLDAVLTALLEPSVRWRYDPASDYRVFLNFRAITRRSADPTLGRALAEEVDHLGLFLDVLARLAPHLNRAELGWRLHATLGIRDNVLRNRTRLVALAGTAIDPDDPARVLAELVAMTRCLFVAPAGGTGRTMRR</sequence>
<evidence type="ECO:0000259" key="5">
    <source>
        <dbReference type="PROSITE" id="PS50977"/>
    </source>
</evidence>
<feature type="DNA-binding region" description="H-T-H motif" evidence="4">
    <location>
        <begin position="28"/>
        <end position="47"/>
    </location>
</feature>
<evidence type="ECO:0000256" key="2">
    <source>
        <dbReference type="ARBA" id="ARBA00023125"/>
    </source>
</evidence>
<dbReference type="InterPro" id="IPR036271">
    <property type="entry name" value="Tet_transcr_reg_TetR-rel_C_sf"/>
</dbReference>
<dbReference type="Pfam" id="PF17939">
    <property type="entry name" value="TetR_C_30"/>
    <property type="match status" value="1"/>
</dbReference>
<dbReference type="GO" id="GO:0000976">
    <property type="term" value="F:transcription cis-regulatory region binding"/>
    <property type="evidence" value="ECO:0007669"/>
    <property type="project" value="TreeGrafter"/>
</dbReference>
<dbReference type="EMBL" id="LPZR01000098">
    <property type="protein sequence ID" value="KYO54055.1"/>
    <property type="molecule type" value="Genomic_DNA"/>
</dbReference>
<dbReference type="OrthoDB" id="2356263at2"/>
<evidence type="ECO:0000256" key="4">
    <source>
        <dbReference type="PROSITE-ProRule" id="PRU00335"/>
    </source>
</evidence>
<dbReference type="InterPro" id="IPR009057">
    <property type="entry name" value="Homeodomain-like_sf"/>
</dbReference>
<protein>
    <recommendedName>
        <fullName evidence="5">HTH tetR-type domain-containing protein</fullName>
    </recommendedName>
</protein>
<evidence type="ECO:0000256" key="3">
    <source>
        <dbReference type="ARBA" id="ARBA00023163"/>
    </source>
</evidence>
<reference evidence="6 7" key="1">
    <citation type="submission" date="2015-12" db="EMBL/GenBank/DDBJ databases">
        <title>Genome sequence of Tistrella mobilis MCCC 1A02139.</title>
        <authorList>
            <person name="Lu L."/>
            <person name="Lai Q."/>
            <person name="Shao Z."/>
            <person name="Qian P."/>
        </authorList>
    </citation>
    <scope>NUCLEOTIDE SEQUENCE [LARGE SCALE GENOMIC DNA]</scope>
    <source>
        <strain evidence="6 7">MCCC 1A02139</strain>
    </source>
</reference>
<keyword evidence="2 4" id="KW-0238">DNA-binding</keyword>
<dbReference type="RefSeq" id="WP_062763346.1">
    <property type="nucleotide sequence ID" value="NZ_CP121045.1"/>
</dbReference>
<dbReference type="InterPro" id="IPR041586">
    <property type="entry name" value="PsrA_TetR_C"/>
</dbReference>
<keyword evidence="3" id="KW-0804">Transcription</keyword>
<evidence type="ECO:0000313" key="6">
    <source>
        <dbReference type="EMBL" id="KYO54055.1"/>
    </source>
</evidence>
<dbReference type="Gene3D" id="1.10.357.10">
    <property type="entry name" value="Tetracycline Repressor, domain 2"/>
    <property type="match status" value="1"/>
</dbReference>
<dbReference type="Proteomes" id="UP000075787">
    <property type="component" value="Unassembled WGS sequence"/>
</dbReference>
<dbReference type="SUPFAM" id="SSF48498">
    <property type="entry name" value="Tetracyclin repressor-like, C-terminal domain"/>
    <property type="match status" value="1"/>
</dbReference>
<evidence type="ECO:0000256" key="1">
    <source>
        <dbReference type="ARBA" id="ARBA00023015"/>
    </source>
</evidence>
<dbReference type="Pfam" id="PF00440">
    <property type="entry name" value="TetR_N"/>
    <property type="match status" value="1"/>
</dbReference>
<comment type="caution">
    <text evidence="6">The sequence shown here is derived from an EMBL/GenBank/DDBJ whole genome shotgun (WGS) entry which is preliminary data.</text>
</comment>